<accession>A0A8H3G1F8</accession>
<evidence type="ECO:0000313" key="5">
    <source>
        <dbReference type="EMBL" id="CAF9934486.1"/>
    </source>
</evidence>
<dbReference type="InterPro" id="IPR056779">
    <property type="entry name" value="Csf1_C"/>
</dbReference>
<dbReference type="EMBL" id="CAJPDS010000075">
    <property type="protein sequence ID" value="CAF9934486.1"/>
    <property type="molecule type" value="Genomic_DNA"/>
</dbReference>
<dbReference type="GO" id="GO:0016020">
    <property type="term" value="C:membrane"/>
    <property type="evidence" value="ECO:0007669"/>
    <property type="project" value="InterPro"/>
</dbReference>
<evidence type="ECO:0000259" key="3">
    <source>
        <dbReference type="Pfam" id="PF21678"/>
    </source>
</evidence>
<feature type="region of interest" description="Disordered" evidence="1">
    <location>
        <begin position="345"/>
        <end position="368"/>
    </location>
</feature>
<reference evidence="5" key="1">
    <citation type="submission" date="2021-03" db="EMBL/GenBank/DDBJ databases">
        <authorList>
            <person name="Tagirdzhanova G."/>
        </authorList>
    </citation>
    <scope>NUCLEOTIDE SEQUENCE</scope>
</reference>
<keyword evidence="2" id="KW-0472">Membrane</keyword>
<feature type="region of interest" description="Disordered" evidence="1">
    <location>
        <begin position="2535"/>
        <end position="2563"/>
    </location>
</feature>
<evidence type="ECO:0000256" key="2">
    <source>
        <dbReference type="SAM" id="Phobius"/>
    </source>
</evidence>
<dbReference type="Pfam" id="PF21678">
    <property type="entry name" value="Csf1_N"/>
    <property type="match status" value="2"/>
</dbReference>
<keyword evidence="2" id="KW-1133">Transmembrane helix</keyword>
<comment type="caution">
    <text evidence="5">The sequence shown here is derived from an EMBL/GenBank/DDBJ whole genome shotgun (WGS) entry which is preliminary data.</text>
</comment>
<evidence type="ECO:0008006" key="7">
    <source>
        <dbReference type="Google" id="ProtNLM"/>
    </source>
</evidence>
<evidence type="ECO:0000256" key="1">
    <source>
        <dbReference type="SAM" id="MobiDB-lite"/>
    </source>
</evidence>
<feature type="domain" description="Csf1 C-terminal region" evidence="4">
    <location>
        <begin position="2476"/>
        <end position="3213"/>
    </location>
</feature>
<feature type="transmembrane region" description="Helical" evidence="2">
    <location>
        <begin position="20"/>
        <end position="40"/>
    </location>
</feature>
<keyword evidence="6" id="KW-1185">Reference proteome</keyword>
<feature type="region of interest" description="Disordered" evidence="1">
    <location>
        <begin position="563"/>
        <end position="588"/>
    </location>
</feature>
<feature type="compositionally biased region" description="Basic and acidic residues" evidence="1">
    <location>
        <begin position="563"/>
        <end position="576"/>
    </location>
</feature>
<feature type="compositionally biased region" description="Polar residues" evidence="1">
    <location>
        <begin position="238"/>
        <end position="254"/>
    </location>
</feature>
<feature type="region of interest" description="Disordered" evidence="1">
    <location>
        <begin position="1252"/>
        <end position="1276"/>
    </location>
</feature>
<dbReference type="PANTHER" id="PTHR32085:SF3">
    <property type="entry name" value="PROTEIN CSF1"/>
    <property type="match status" value="1"/>
</dbReference>
<organism evidence="5 6">
    <name type="scientific">Heterodermia speciosa</name>
    <dbReference type="NCBI Taxonomy" id="116794"/>
    <lineage>
        <taxon>Eukaryota</taxon>
        <taxon>Fungi</taxon>
        <taxon>Dikarya</taxon>
        <taxon>Ascomycota</taxon>
        <taxon>Pezizomycotina</taxon>
        <taxon>Lecanoromycetes</taxon>
        <taxon>OSLEUM clade</taxon>
        <taxon>Lecanoromycetidae</taxon>
        <taxon>Caliciales</taxon>
        <taxon>Physciaceae</taxon>
        <taxon>Heterodermia</taxon>
    </lineage>
</organism>
<dbReference type="InterPro" id="IPR048636">
    <property type="entry name" value="Csf1_N"/>
</dbReference>
<feature type="region of interest" description="Disordered" evidence="1">
    <location>
        <begin position="1191"/>
        <end position="1240"/>
    </location>
</feature>
<dbReference type="Proteomes" id="UP000664521">
    <property type="component" value="Unassembled WGS sequence"/>
</dbReference>
<feature type="region of interest" description="Disordered" evidence="1">
    <location>
        <begin position="3113"/>
        <end position="3136"/>
    </location>
</feature>
<feature type="domain" description="Csf1 N-terminal" evidence="3">
    <location>
        <begin position="33"/>
        <end position="886"/>
    </location>
</feature>
<protein>
    <recommendedName>
        <fullName evidence="7">Elongation factor 2</fullName>
    </recommendedName>
</protein>
<dbReference type="InterPro" id="IPR029636">
    <property type="entry name" value="Csf1"/>
</dbReference>
<dbReference type="Pfam" id="PF25038">
    <property type="entry name" value="Csf1_C"/>
    <property type="match status" value="1"/>
</dbReference>
<feature type="compositionally biased region" description="Low complexity" evidence="1">
    <location>
        <begin position="1205"/>
        <end position="1231"/>
    </location>
</feature>
<evidence type="ECO:0000313" key="6">
    <source>
        <dbReference type="Proteomes" id="UP000664521"/>
    </source>
</evidence>
<dbReference type="GO" id="GO:0006113">
    <property type="term" value="P:fermentation"/>
    <property type="evidence" value="ECO:0007669"/>
    <property type="project" value="InterPro"/>
</dbReference>
<name>A0A8H3G1F8_9LECA</name>
<feature type="region of interest" description="Disordered" evidence="1">
    <location>
        <begin position="195"/>
        <end position="255"/>
    </location>
</feature>
<feature type="domain" description="Csf1 N-terminal" evidence="3">
    <location>
        <begin position="890"/>
        <end position="1194"/>
    </location>
</feature>
<sequence length="3216" mass="357032">MASDGLVPRRLLPDSRFNWVYPVDLVVGLVVTLFFLFYFNRVFGRLVAYSVRKYTWYKYRIYVDVQALQFSFLAGRVFFKGFRYHGHNETILINDGYITWRYWLRRVREAECISSLNHKTDVKSGANLDSGLEESVGKKASNGLPCRIKAKVRGIEWFIYNRSPAYDSILEGISGRQPPSDVGGDDSVRKRARLNKANLQTKGQYRDHAASPTEESWSSDSRHESLGKSRSRQAFEPSPTQSTASSMPQSSFPDTEQIKDLPLILRVLPIKLECTRGAIVMGNQHTRSILTAKFDSAVGRVDAQKSSSPLDHYKQLIDLDFKHPVIQLKANRAFKDRQLVEISKRNGEAHSSDDDTQAQFPLQSSRQQRRSWSLLHGILRRFDGSSTSLSNKRARKSKPLEKEEGIPGEHRWLGLTRYMDDEDDLLEQERWKAVEYARFETIVDSPGILISIHWDVPGQVSEKKFATESSHADGDINGSDPPDWSIDVHIRGGEIHYGPWADRQRTDLQNAFFPTLYKDAVPASKIMPGEPRISTCFKLILEVDVATKLILHTREESKDWRWKGHATDGTSRDAKIKSKRHRGKAKEKASLSPEIRPFGWLDLQVMPDSTISFTMDLVARQKGYRNRVDIDLRGPEMASSVNHELLWRSKSQTISCDLSNPLEWNMLRHWYINIQSDDLEVFLLRDHIFLLTDLINDWTSGPPGDFYTFVPFKYSIGFELSNFRLYINANDSNIINNPTDINDNAFIVVWGGQLDADLTIPLEHYQPSRNAIVFKVDAKHGGIDLCTPQWNTQHAFLKDRGVASLSELNITGSYDYATTTSSALTDILRLAINGDSPRICMYGFLIRYFMKIKDNYFGEDLHFRTLEEYKTQVTAKAQNSEGTVDSNQHSKVSNDLDVLLQIAAENATAILPSGLYAATQGIALDIASIRGDLRFTNYYMDLMLTFSPISIAHIKSVTSQIISVDVDSETQVFIDGISLYGHRLFGLPPTEPTYVCNWDFDVGSINGECTPEFLHGFLLGIRCFGFSFDDVENTLPPLNLAIIHDVTFLRVKVRPILIWLRTESAAFRLGLQSLRLAYNDWAHAQSSEKLNVHISELSVAIVDKQDSSLGRDIDSSIMRTQAYLQSTINLRMTTRKKKFEANTEMQQSHIKTQDVRTHRTPWLVQDFREGASQGPIPRTKIRPPAMQFPPMPEPLDREHSFALDSHSTSSISRRTRMSSRSSSRQSSFLANRSRKMTGSATFAGSEISNPVLREDSRTSSSCNHAMDSHPSRRLRGGLAEPDFAPSPYRTPCFPLQGVTVDLEDVPVSSNQVDESDIGHRTKGDSFGLQLQNQEAAKSGIMIDLDPGVRALCTPMALSHMVDLLTRLQAENIDTLLDALQVNTMAEASKSTRGSEEHSPKIMDFNIRIPSLQARFLSQPTHHPPSHSSSSAVSLDVEKMSITARKSKGKVTNEPGTPSDLTSVHVALAKIQSSLSSTSNVVPRYDKLIGCTIQDIVLWCAVGESSSASLAFRNTDVTGTNQSLSQTLPSVFQAVSAVLEAAENRSQMAERHKIRLQILVLSLVIAGEDIPDPPFLTRASYVLRSANNHLRSSDSWKLMARLRHIMQFLPADLLADTTNRCLDHNQACPEDAGNRVAKSLEHWRAWDAVQVKQSLLMHKVYGLVGESPEDRADMTSPLRASIQGGSLRFAIITGPGQNSIVVENLEVAILHNQPAVASGGFIDPETFSLGDAMLQAHCAKITTCLNWELLDLIDAVSAIPFDQLKSKPRSTSEPSAPIRKRKVHVMLSSSISIVDFSSDNLRNMFLCRGLKASILLSQSESRTAANALLSADIATSEVESHSRILIMTKLQRPTLFCSTNSDAKTPKKYHNWKVAASCSSIAFKVLEDPLLIFEVVDLILRDEVPRAVDIAQNVRKRPRQTEFDSQNQVESAMNKVHVTLFVDSYLLSLTILPSLIYRISGEGARTTVQHGLRDASETLINLDLQDHIHAFRTQGKNKSGKIAAMHIPPINGRLSLKSGPRQRSVVFNAIIEAVELDASALHALLVTFSRPEIANLMESIDRELRSIQRSTQRLFGAGDVGAPEKPLRGPLLYDACIIAAGFNVHASSPLSSITAREGQLELNLGCIQAKASNKDGSTGLALPLAEFEIGLDSIQAALKRVEGDTKIPSGEIAVSAFFKCTSNASHDGEFMRAFQLRSNKFNIDVYAETAPIIIDILGHLQNTLKTIDLTAELKTLRSIRRPRVRSAVGTPLPEANGTTHHYEIGSTSLFGAMYSLEMTNIRLSWIVGSSTPMSPEREAEDLILSLSKIDLSTKRDNAARLLIENLQLQMVAGSKVPMGRSQNSALLPEVVFNVAYLSTGKDRRLAFQAAGKSLDLRLTSQFILPASDLRRSIAFAIHGVRTATADWKASAAAKGNQTRQLLGDKKFASILVDADFAGAVVYLEGRNVGERQTSAMGTQDGAVVPRYGRYNQFNPENTSSSTTLRSPGLAFKIEYRNNSIDQESLNAEIKVDGSNNTLYPRVVPLIMEISSSVKEMMGESDQLDQSPKAQPAPPKLVEDDRLRSADPSTIFGKTKVNFGLRICKQEFSLSCQPMAKVAATARFEDIYVTLNTIQSSDHGQFFTVSALFTNPEISVKHTYSREPTGSLAMDSIYVSLMSSKHVSAATGLSAILKIGAAKAQVNARQMQDVLLFREVWIPPEMRRSPATSAPPPSSEPQAFIVQRYQQVAAAGAFPWDATISITELDVRLDLGQSLGRSTLNISNFWVSSKKTSNWEQNLYLGCDRAGMDATGRMSGLIELQALKVRTSIKWPMENVEYHTPLVQASLGFDHLRVKAAFDYQAFAIMNITGVEVMMYNVRDLIQATGSDRLVAVVEGDTVQVFCTATSASQGLALYQAIQRLIEEKQAAYEASLKETERFLSRKSTTNTIAIQKASNHSLTSDREEIIKVPIRLQTKVVVKLRAVHFGVFPSTFFDNQIFKVEARDASARFSVVLDHGKVHSTLGMTLGQLRVALSGVSRPTTPRKVGEVAIDEVAASAAASRGGLILAVPRTVVSMQVWQLPESNQIDYLFRSSFEGNIDVGWNYSRISFIRGMHGSHVRALAQRLGKPLPQSALQITGGLNQDNEDGGGKTPRGEQEKITAVVTVPQSKYDYTALQPALIDTPQLRNLGEATPPLEWIGLHRERLPNLTHQIVIVSLLEVAKEVEDAYTKILGSSSI</sequence>
<evidence type="ECO:0000259" key="4">
    <source>
        <dbReference type="Pfam" id="PF25038"/>
    </source>
</evidence>
<proteinExistence type="predicted"/>
<dbReference type="OrthoDB" id="10051416at2759"/>
<dbReference type="PANTHER" id="PTHR32085">
    <property type="entry name" value="PROTEIN CSF1"/>
    <property type="match status" value="1"/>
</dbReference>
<gene>
    <name evidence="5" type="ORF">HETSPECPRED_009247</name>
</gene>
<keyword evidence="2" id="KW-0812">Transmembrane</keyword>